<dbReference type="AlphaFoldDB" id="A0A6A3AL04"/>
<evidence type="ECO:0000313" key="3">
    <source>
        <dbReference type="Proteomes" id="UP000436088"/>
    </source>
</evidence>
<accession>A0A6A3AL04</accession>
<dbReference type="InterPro" id="IPR052843">
    <property type="entry name" value="ER_body_metal_sequester"/>
</dbReference>
<protein>
    <submittedName>
        <fullName evidence="2">Uncharacterized protein</fullName>
    </submittedName>
</protein>
<dbReference type="PANTHER" id="PTHR38937">
    <property type="entry name" value="MEMBRANE PROTEIN OF ER BODY-LIKE PROTEIN"/>
    <property type="match status" value="1"/>
</dbReference>
<comment type="caution">
    <text evidence="2">The sequence shown here is derived from an EMBL/GenBank/DDBJ whole genome shotgun (WGS) entry which is preliminary data.</text>
</comment>
<proteinExistence type="predicted"/>
<dbReference type="EMBL" id="VEPZ02000982">
    <property type="protein sequence ID" value="KAE8705260.1"/>
    <property type="molecule type" value="Genomic_DNA"/>
</dbReference>
<dbReference type="Proteomes" id="UP000436088">
    <property type="component" value="Unassembled WGS sequence"/>
</dbReference>
<feature type="transmembrane region" description="Helical" evidence="1">
    <location>
        <begin position="205"/>
        <end position="229"/>
    </location>
</feature>
<name>A0A6A3AL04_HIBSY</name>
<keyword evidence="1" id="KW-1133">Transmembrane helix</keyword>
<dbReference type="PANTHER" id="PTHR38937:SF2">
    <property type="entry name" value="MEMBRANE PROTEIN OF ER BODY-LIKE PROTEIN ISOFORM X1"/>
    <property type="match status" value="1"/>
</dbReference>
<keyword evidence="3" id="KW-1185">Reference proteome</keyword>
<evidence type="ECO:0000313" key="2">
    <source>
        <dbReference type="EMBL" id="KAE8705260.1"/>
    </source>
</evidence>
<organism evidence="2 3">
    <name type="scientific">Hibiscus syriacus</name>
    <name type="common">Rose of Sharon</name>
    <dbReference type="NCBI Taxonomy" id="106335"/>
    <lineage>
        <taxon>Eukaryota</taxon>
        <taxon>Viridiplantae</taxon>
        <taxon>Streptophyta</taxon>
        <taxon>Embryophyta</taxon>
        <taxon>Tracheophyta</taxon>
        <taxon>Spermatophyta</taxon>
        <taxon>Magnoliopsida</taxon>
        <taxon>eudicotyledons</taxon>
        <taxon>Gunneridae</taxon>
        <taxon>Pentapetalae</taxon>
        <taxon>rosids</taxon>
        <taxon>malvids</taxon>
        <taxon>Malvales</taxon>
        <taxon>Malvaceae</taxon>
        <taxon>Malvoideae</taxon>
        <taxon>Hibiscus</taxon>
    </lineage>
</organism>
<keyword evidence="1" id="KW-0472">Membrane</keyword>
<keyword evidence="1" id="KW-0812">Transmembrane</keyword>
<sequence length="238" mass="26534">MLLLELSVQAGNSSLMQNAAVSTQSVTVGEHIDGVAIRSKGPGIGDIYSPTHSSLLDNVKAESREQKPDADMFQRNAEQMKQKFLSSIVIDHHIYLLISYEVSFRYCDFSASSPLQFDSGNNEIEDPEARLLDPILYQQVPELIHIFLIIAVKALALGLANVIGGLVILGHNIRELKNDRPRGVFTEMDNEEDRYRAVLGQRQNFVLHVIVAVVSFLFFGLVPPVVYGFSFRKSDDKT</sequence>
<reference evidence="2" key="1">
    <citation type="submission" date="2019-09" db="EMBL/GenBank/DDBJ databases">
        <title>Draft genome information of white flower Hibiscus syriacus.</title>
        <authorList>
            <person name="Kim Y.-M."/>
        </authorList>
    </citation>
    <scope>NUCLEOTIDE SEQUENCE [LARGE SCALE GENOMIC DNA]</scope>
    <source>
        <strain evidence="2">YM2019G1</strain>
    </source>
</reference>
<evidence type="ECO:0000256" key="1">
    <source>
        <dbReference type="SAM" id="Phobius"/>
    </source>
</evidence>
<gene>
    <name evidence="2" type="ORF">F3Y22_tig00110429pilonHSYRG00415</name>
</gene>
<feature type="transmembrane region" description="Helical" evidence="1">
    <location>
        <begin position="143"/>
        <end position="170"/>
    </location>
</feature>